<sequence>MTSPIAAYSAGWSVVEVLKWLDFNDFQHFGNGLMAILRRCDTPRFACSEDSRIVKRVVTRKR</sequence>
<dbReference type="AlphaFoldDB" id="A0A3E5HS88"/>
<evidence type="ECO:0000313" key="2">
    <source>
        <dbReference type="Proteomes" id="UP000261031"/>
    </source>
</evidence>
<dbReference type="EMBL" id="QSWD01000001">
    <property type="protein sequence ID" value="RGP04718.1"/>
    <property type="molecule type" value="Genomic_DNA"/>
</dbReference>
<gene>
    <name evidence="1" type="ORF">DXA79_02280</name>
</gene>
<dbReference type="Proteomes" id="UP000261031">
    <property type="component" value="Unassembled WGS sequence"/>
</dbReference>
<comment type="caution">
    <text evidence="1">The sequence shown here is derived from an EMBL/GenBank/DDBJ whole genome shotgun (WGS) entry which is preliminary data.</text>
</comment>
<proteinExistence type="predicted"/>
<evidence type="ECO:0000313" key="1">
    <source>
        <dbReference type="EMBL" id="RGP04718.1"/>
    </source>
</evidence>
<organism evidence="1 2">
    <name type="scientific">Bifidobacterium pseudocatenulatum</name>
    <dbReference type="NCBI Taxonomy" id="28026"/>
    <lineage>
        <taxon>Bacteria</taxon>
        <taxon>Bacillati</taxon>
        <taxon>Actinomycetota</taxon>
        <taxon>Actinomycetes</taxon>
        <taxon>Bifidobacteriales</taxon>
        <taxon>Bifidobacteriaceae</taxon>
        <taxon>Bifidobacterium</taxon>
    </lineage>
</organism>
<reference evidence="1 2" key="1">
    <citation type="submission" date="2018-08" db="EMBL/GenBank/DDBJ databases">
        <title>A genome reference for cultivated species of the human gut microbiota.</title>
        <authorList>
            <person name="Zou Y."/>
            <person name="Xue W."/>
            <person name="Luo G."/>
        </authorList>
    </citation>
    <scope>NUCLEOTIDE SEQUENCE [LARGE SCALE GENOMIC DNA]</scope>
    <source>
        <strain evidence="1 2">OF05-12</strain>
    </source>
</reference>
<accession>A0A3E5HS88</accession>
<name>A0A3E5HS88_BIFPS</name>
<protein>
    <submittedName>
        <fullName evidence="1">Uncharacterized protein</fullName>
    </submittedName>
</protein>